<reference evidence="1" key="1">
    <citation type="journal article" date="2014" name="Nat. Commun.">
        <title>The rainbow trout genome provides novel insights into evolution after whole-genome duplication in vertebrates.</title>
        <authorList>
            <person name="Berthelot C."/>
            <person name="Brunet F."/>
            <person name="Chalopin D."/>
            <person name="Juanchich A."/>
            <person name="Bernard M."/>
            <person name="Noel B."/>
            <person name="Bento P."/>
            <person name="Da Silva C."/>
            <person name="Labadie K."/>
            <person name="Alberti A."/>
            <person name="Aury J.M."/>
            <person name="Louis A."/>
            <person name="Dehais P."/>
            <person name="Bardou P."/>
            <person name="Montfort J."/>
            <person name="Klopp C."/>
            <person name="Cabau C."/>
            <person name="Gaspin C."/>
            <person name="Thorgaard G.H."/>
            <person name="Boussaha M."/>
            <person name="Quillet E."/>
            <person name="Guyomard R."/>
            <person name="Galiana D."/>
            <person name="Bobe J."/>
            <person name="Volff J.N."/>
            <person name="Genet C."/>
            <person name="Wincker P."/>
            <person name="Jaillon O."/>
            <person name="Roest Crollius H."/>
            <person name="Guiguen Y."/>
        </authorList>
    </citation>
    <scope>NUCLEOTIDE SEQUENCE [LARGE SCALE GENOMIC DNA]</scope>
</reference>
<sequence length="72" mass="8096">MFTDMDYELEEDKLGIPTVPGTISLKKDAQNLIGISIGGGRSTVPVFTLYRSLTTPLLLWRGLWRLVTRSQE</sequence>
<evidence type="ECO:0000313" key="2">
    <source>
        <dbReference type="Proteomes" id="UP000193380"/>
    </source>
</evidence>
<dbReference type="STRING" id="8022.A0A060X6L7"/>
<dbReference type="PaxDb" id="8022-A0A060X6L7"/>
<evidence type="ECO:0000313" key="1">
    <source>
        <dbReference type="EMBL" id="CDQ75106.1"/>
    </source>
</evidence>
<accession>A0A060X6L7</accession>
<dbReference type="Proteomes" id="UP000193380">
    <property type="component" value="Unassembled WGS sequence"/>
</dbReference>
<reference evidence="1" key="2">
    <citation type="submission" date="2014-03" db="EMBL/GenBank/DDBJ databases">
        <authorList>
            <person name="Genoscope - CEA"/>
        </authorList>
    </citation>
    <scope>NUCLEOTIDE SEQUENCE</scope>
</reference>
<organism evidence="1 2">
    <name type="scientific">Oncorhynchus mykiss</name>
    <name type="common">Rainbow trout</name>
    <name type="synonym">Salmo gairdneri</name>
    <dbReference type="NCBI Taxonomy" id="8022"/>
    <lineage>
        <taxon>Eukaryota</taxon>
        <taxon>Metazoa</taxon>
        <taxon>Chordata</taxon>
        <taxon>Craniata</taxon>
        <taxon>Vertebrata</taxon>
        <taxon>Euteleostomi</taxon>
        <taxon>Actinopterygii</taxon>
        <taxon>Neopterygii</taxon>
        <taxon>Teleostei</taxon>
        <taxon>Protacanthopterygii</taxon>
        <taxon>Salmoniformes</taxon>
        <taxon>Salmonidae</taxon>
        <taxon>Salmoninae</taxon>
        <taxon>Oncorhynchus</taxon>
    </lineage>
</organism>
<dbReference type="AlphaFoldDB" id="A0A060X6L7"/>
<dbReference type="EMBL" id="FR905026">
    <property type="protein sequence ID" value="CDQ75106.1"/>
    <property type="molecule type" value="Genomic_DNA"/>
</dbReference>
<gene>
    <name evidence="1" type="ORF">GSONMT00056800001</name>
</gene>
<protein>
    <submittedName>
        <fullName evidence="1">Uncharacterized protein</fullName>
    </submittedName>
</protein>
<name>A0A060X6L7_ONCMY</name>
<proteinExistence type="predicted"/>